<evidence type="ECO:0000313" key="3">
    <source>
        <dbReference type="Proteomes" id="UP000186817"/>
    </source>
</evidence>
<feature type="region of interest" description="Disordered" evidence="1">
    <location>
        <begin position="117"/>
        <end position="148"/>
    </location>
</feature>
<gene>
    <name evidence="2" type="ORF">AK812_SmicGene40541</name>
</gene>
<proteinExistence type="predicted"/>
<evidence type="ECO:0000313" key="2">
    <source>
        <dbReference type="EMBL" id="OLP79195.1"/>
    </source>
</evidence>
<protein>
    <submittedName>
        <fullName evidence="2">Uncharacterized protein</fullName>
    </submittedName>
</protein>
<reference evidence="2 3" key="1">
    <citation type="submission" date="2016-02" db="EMBL/GenBank/DDBJ databases">
        <title>Genome analysis of coral dinoflagellate symbionts highlights evolutionary adaptations to a symbiotic lifestyle.</title>
        <authorList>
            <person name="Aranda M."/>
            <person name="Li Y."/>
            <person name="Liew Y.J."/>
            <person name="Baumgarten S."/>
            <person name="Simakov O."/>
            <person name="Wilson M."/>
            <person name="Piel J."/>
            <person name="Ashoor H."/>
            <person name="Bougouffa S."/>
            <person name="Bajic V.B."/>
            <person name="Ryu T."/>
            <person name="Ravasi T."/>
            <person name="Bayer T."/>
            <person name="Micklem G."/>
            <person name="Kim H."/>
            <person name="Bhak J."/>
            <person name="Lajeunesse T.C."/>
            <person name="Voolstra C.R."/>
        </authorList>
    </citation>
    <scope>NUCLEOTIDE SEQUENCE [LARGE SCALE GENOMIC DNA]</scope>
    <source>
        <strain evidence="2 3">CCMP2467</strain>
    </source>
</reference>
<dbReference type="AlphaFoldDB" id="A0A1Q9C8H6"/>
<dbReference type="Proteomes" id="UP000186817">
    <property type="component" value="Unassembled WGS sequence"/>
</dbReference>
<organism evidence="2 3">
    <name type="scientific">Symbiodinium microadriaticum</name>
    <name type="common">Dinoflagellate</name>
    <name type="synonym">Zooxanthella microadriatica</name>
    <dbReference type="NCBI Taxonomy" id="2951"/>
    <lineage>
        <taxon>Eukaryota</taxon>
        <taxon>Sar</taxon>
        <taxon>Alveolata</taxon>
        <taxon>Dinophyceae</taxon>
        <taxon>Suessiales</taxon>
        <taxon>Symbiodiniaceae</taxon>
        <taxon>Symbiodinium</taxon>
    </lineage>
</organism>
<sequence length="339" mass="36856">MNRQRLEVCALFSTSRSSSGNTTPSSAWEAIGDAYAAVVLAIRVHIQVPDKHVQSDRRPSFFAHARGSTLERAAPHPQNAGAWEAARWSPRKDRSVHGNRIWQKSVVAAKRRLQRQLRQGGTGGDDPRSMRPSLRVQHSGRGSIGLTKEGPMAKVVNGLGRRALPSTSEVKGRVLFERGRPQFVFYSGLTAWLCPECIQFPWVETARLRSDVALGRLVAISKPGEQALAYPDAHLHAVLARQRGLLDSPPALHDSQVAWLLLSQYAVHTFPLESTHGYAAGHDGAGLAALLFGDEASQLPEPAQARAQLALRHGGLGLRSTTRHAPLRTGLHGPTPCVL</sequence>
<comment type="caution">
    <text evidence="2">The sequence shown here is derived from an EMBL/GenBank/DDBJ whole genome shotgun (WGS) entry which is preliminary data.</text>
</comment>
<accession>A0A1Q9C8H6</accession>
<evidence type="ECO:0000256" key="1">
    <source>
        <dbReference type="SAM" id="MobiDB-lite"/>
    </source>
</evidence>
<dbReference type="EMBL" id="LSRX01001513">
    <property type="protein sequence ID" value="OLP79195.1"/>
    <property type="molecule type" value="Genomic_DNA"/>
</dbReference>
<name>A0A1Q9C8H6_SYMMI</name>
<feature type="region of interest" description="Disordered" evidence="1">
    <location>
        <begin position="71"/>
        <end position="90"/>
    </location>
</feature>
<keyword evidence="3" id="KW-1185">Reference proteome</keyword>
<feature type="region of interest" description="Disordered" evidence="1">
    <location>
        <begin position="320"/>
        <end position="339"/>
    </location>
</feature>